<keyword evidence="3" id="KW-1185">Reference proteome</keyword>
<dbReference type="EMBL" id="KZ679126">
    <property type="protein sequence ID" value="PTB81146.1"/>
    <property type="molecule type" value="Genomic_DNA"/>
</dbReference>
<sequence length="146" mass="16926">MILCRLQRIICLLPVQVRARCRRVQPKVQRHMFSHGLLHITTKTVIRNLNIQTNGHTSFKCNKVRRFESCPRWDSRSRELCSSNTTLPLLRTTTTTTKYLLLPKLSFSPRFQLRARPARQTMVPKRSTGVGDPGRSPLAAHRKCYD</sequence>
<evidence type="ECO:0000256" key="1">
    <source>
        <dbReference type="SAM" id="MobiDB-lite"/>
    </source>
</evidence>
<dbReference type="Proteomes" id="UP000240760">
    <property type="component" value="Unassembled WGS sequence"/>
</dbReference>
<protein>
    <submittedName>
        <fullName evidence="2">Uncharacterized protein</fullName>
    </submittedName>
</protein>
<gene>
    <name evidence="2" type="ORF">M440DRAFT_77849</name>
</gene>
<feature type="region of interest" description="Disordered" evidence="1">
    <location>
        <begin position="117"/>
        <end position="146"/>
    </location>
</feature>
<dbReference type="AlphaFoldDB" id="A0A2T4CHW4"/>
<evidence type="ECO:0000313" key="3">
    <source>
        <dbReference type="Proteomes" id="UP000240760"/>
    </source>
</evidence>
<accession>A0A2T4CHW4</accession>
<organism evidence="2 3">
    <name type="scientific">Trichoderma longibrachiatum ATCC 18648</name>
    <dbReference type="NCBI Taxonomy" id="983965"/>
    <lineage>
        <taxon>Eukaryota</taxon>
        <taxon>Fungi</taxon>
        <taxon>Dikarya</taxon>
        <taxon>Ascomycota</taxon>
        <taxon>Pezizomycotina</taxon>
        <taxon>Sordariomycetes</taxon>
        <taxon>Hypocreomycetidae</taxon>
        <taxon>Hypocreales</taxon>
        <taxon>Hypocreaceae</taxon>
        <taxon>Trichoderma</taxon>
    </lineage>
</organism>
<reference evidence="2 3" key="1">
    <citation type="submission" date="2016-07" db="EMBL/GenBank/DDBJ databases">
        <title>Multiple horizontal gene transfer events from other fungi enriched the ability of initially mycotrophic Trichoderma (Ascomycota) to feed on dead plant biomass.</title>
        <authorList>
            <consortium name="DOE Joint Genome Institute"/>
            <person name="Aerts A."/>
            <person name="Atanasova L."/>
            <person name="Chenthamara K."/>
            <person name="Zhang J."/>
            <person name="Grujic M."/>
            <person name="Henrissat B."/>
            <person name="Kuo A."/>
            <person name="Salamov A."/>
            <person name="Lipzen A."/>
            <person name="Labutti K."/>
            <person name="Barry K."/>
            <person name="Miao Y."/>
            <person name="Rahimi M.J."/>
            <person name="Shen Q."/>
            <person name="Grigoriev I.V."/>
            <person name="Kubicek C.P."/>
            <person name="Druzhinina I.S."/>
        </authorList>
    </citation>
    <scope>NUCLEOTIDE SEQUENCE [LARGE SCALE GENOMIC DNA]</scope>
    <source>
        <strain evidence="2 3">ATCC 18648</strain>
    </source>
</reference>
<evidence type="ECO:0000313" key="2">
    <source>
        <dbReference type="EMBL" id="PTB81146.1"/>
    </source>
</evidence>
<name>A0A2T4CHW4_TRILO</name>
<proteinExistence type="predicted"/>